<feature type="domain" description="Glutamate/phenylalanine/leucine/valine/L-tryptophan dehydrogenase C-terminal" evidence="5">
    <location>
        <begin position="199"/>
        <end position="478"/>
    </location>
</feature>
<reference evidence="6" key="2">
    <citation type="submission" date="2023-01" db="EMBL/GenBank/DDBJ databases">
        <title>Draft genome sequence of Devosia yakushimensis strain NBRC 103855.</title>
        <authorList>
            <person name="Sun Q."/>
            <person name="Mori K."/>
        </authorList>
    </citation>
    <scope>NUCLEOTIDE SEQUENCE</scope>
    <source>
        <strain evidence="6">NBRC 103855</strain>
    </source>
</reference>
<dbReference type="InterPro" id="IPR006096">
    <property type="entry name" value="Glu/Leu/Phe/Val/Trp_DH_C"/>
</dbReference>
<evidence type="ECO:0000259" key="5">
    <source>
        <dbReference type="SMART" id="SM00839"/>
    </source>
</evidence>
<dbReference type="PANTHER" id="PTHR11606:SF13">
    <property type="entry name" value="GLUTAMATE DEHYDROGENASE 1, MITOCHONDRIAL"/>
    <property type="match status" value="1"/>
</dbReference>
<dbReference type="InterPro" id="IPR046346">
    <property type="entry name" value="Aminoacid_DH-like_N_sf"/>
</dbReference>
<sequence>MPETDLVAEMEAEIRAKPVFLSDVNAMVARAARLVPMQDGLFEKISVCNETYVTRFGVRLRGRMWTFEGWRAVHSNHPSPAKGGIRYAPDVGVDEVEALAALMTYKCALLGLPFGGSKGALKIKPGDWNDYELERITRRFAQELTRQNFLSSSLNVPAPDVGTNEKTMVWIADEHRRLKPQDINAEACVTGKPLAAGGIEGRSEATGRGVQFALREFFAHPKDVERCGLSGGLDGLRVIVQGFGNVGYHAAKFLSEDGCRIVAVIEHNGAIENSGGLDIDALYNHFAAYRTFEEFAGGQFAKSSSDLLTTPCDILIPAAREGVITGENAHAIAARVIVEAANGPITFEADAILRDRGVVIIPDLFANAGGVTVSYFEWVKNIAHMPFGLMERRRRQYENTLLTSTLERTLNTKFPDTIANLGGGREIDLVRSGLEEKMRSTYAQMSHLWNNAEGIDDLRTAAYVIALTRIKGIYEAIGI</sequence>
<evidence type="ECO:0000313" key="6">
    <source>
        <dbReference type="EMBL" id="GLQ12508.1"/>
    </source>
</evidence>
<comment type="similarity">
    <text evidence="1 3 4">Belongs to the Glu/Leu/Phe/Val dehydrogenases family.</text>
</comment>
<evidence type="ECO:0000256" key="2">
    <source>
        <dbReference type="ARBA" id="ARBA00023002"/>
    </source>
</evidence>
<dbReference type="RefSeq" id="WP_284394540.1">
    <property type="nucleotide sequence ID" value="NZ_BSNG01000008.1"/>
</dbReference>
<keyword evidence="7" id="KW-1185">Reference proteome</keyword>
<dbReference type="InterPro" id="IPR036291">
    <property type="entry name" value="NAD(P)-bd_dom_sf"/>
</dbReference>
<dbReference type="SUPFAM" id="SSF53223">
    <property type="entry name" value="Aminoacid dehydrogenase-like, N-terminal domain"/>
    <property type="match status" value="1"/>
</dbReference>
<reference evidence="6" key="1">
    <citation type="journal article" date="2014" name="Int. J. Syst. Evol. Microbiol.">
        <title>Complete genome of a new Firmicutes species belonging to the dominant human colonic microbiota ('Ruminococcus bicirculans') reveals two chromosomes and a selective capacity to utilize plant glucans.</title>
        <authorList>
            <consortium name="NISC Comparative Sequencing Program"/>
            <person name="Wegmann U."/>
            <person name="Louis P."/>
            <person name="Goesmann A."/>
            <person name="Henrissat B."/>
            <person name="Duncan S.H."/>
            <person name="Flint H.J."/>
        </authorList>
    </citation>
    <scope>NUCLEOTIDE SEQUENCE</scope>
    <source>
        <strain evidence="6">NBRC 103855</strain>
    </source>
</reference>
<dbReference type="InterPro" id="IPR014362">
    <property type="entry name" value="Glu_DH"/>
</dbReference>
<dbReference type="PRINTS" id="PR00082">
    <property type="entry name" value="GLFDHDRGNASE"/>
</dbReference>
<organism evidence="6 7">
    <name type="scientific">Devosia yakushimensis</name>
    <dbReference type="NCBI Taxonomy" id="470028"/>
    <lineage>
        <taxon>Bacteria</taxon>
        <taxon>Pseudomonadati</taxon>
        <taxon>Pseudomonadota</taxon>
        <taxon>Alphaproteobacteria</taxon>
        <taxon>Hyphomicrobiales</taxon>
        <taxon>Devosiaceae</taxon>
        <taxon>Devosia</taxon>
    </lineage>
</organism>
<dbReference type="Gene3D" id="3.40.50.720">
    <property type="entry name" value="NAD(P)-binding Rossmann-like Domain"/>
    <property type="match status" value="1"/>
</dbReference>
<dbReference type="CDD" id="cd01076">
    <property type="entry name" value="NAD_bind_1_Glu_DH"/>
    <property type="match status" value="1"/>
</dbReference>
<evidence type="ECO:0000313" key="7">
    <source>
        <dbReference type="Proteomes" id="UP001161406"/>
    </source>
</evidence>
<dbReference type="Gene3D" id="3.40.50.10860">
    <property type="entry name" value="Leucine Dehydrogenase, chain A, domain 1"/>
    <property type="match status" value="1"/>
</dbReference>
<dbReference type="PIRSF" id="PIRSF000185">
    <property type="entry name" value="Glu_DH"/>
    <property type="match status" value="1"/>
</dbReference>
<dbReference type="InterPro" id="IPR006097">
    <property type="entry name" value="Glu/Leu/Phe/Val/Trp_DH_dimer"/>
</dbReference>
<gene>
    <name evidence="6" type="ORF">GCM10007913_44410</name>
</gene>
<proteinExistence type="inferred from homology"/>
<dbReference type="InterPro" id="IPR033922">
    <property type="entry name" value="NAD_bind_Glu_DH"/>
</dbReference>
<dbReference type="Pfam" id="PF02812">
    <property type="entry name" value="ELFV_dehydrog_N"/>
    <property type="match status" value="1"/>
</dbReference>
<dbReference type="PANTHER" id="PTHR11606">
    <property type="entry name" value="GLUTAMATE DEHYDROGENASE"/>
    <property type="match status" value="1"/>
</dbReference>
<dbReference type="InterPro" id="IPR006095">
    <property type="entry name" value="Glu/Leu/Phe/Val/Trp_DH"/>
</dbReference>
<dbReference type="SMART" id="SM00839">
    <property type="entry name" value="ELFV_dehydrog"/>
    <property type="match status" value="1"/>
</dbReference>
<evidence type="ECO:0000256" key="3">
    <source>
        <dbReference type="PIRNR" id="PIRNR000185"/>
    </source>
</evidence>
<comment type="caution">
    <text evidence="6">The sequence shown here is derived from an EMBL/GenBank/DDBJ whole genome shotgun (WGS) entry which is preliminary data.</text>
</comment>
<name>A0ABQ5ULI7_9HYPH</name>
<dbReference type="Pfam" id="PF00208">
    <property type="entry name" value="ELFV_dehydrog"/>
    <property type="match status" value="1"/>
</dbReference>
<dbReference type="EMBL" id="BSNG01000008">
    <property type="protein sequence ID" value="GLQ12508.1"/>
    <property type="molecule type" value="Genomic_DNA"/>
</dbReference>
<keyword evidence="2 3" id="KW-0560">Oxidoreductase</keyword>
<dbReference type="Proteomes" id="UP001161406">
    <property type="component" value="Unassembled WGS sequence"/>
</dbReference>
<evidence type="ECO:0000256" key="1">
    <source>
        <dbReference type="ARBA" id="ARBA00006382"/>
    </source>
</evidence>
<protein>
    <recommendedName>
        <fullName evidence="3">Glutamate dehydrogenase</fullName>
    </recommendedName>
</protein>
<dbReference type="SUPFAM" id="SSF51735">
    <property type="entry name" value="NAD(P)-binding Rossmann-fold domains"/>
    <property type="match status" value="1"/>
</dbReference>
<accession>A0ABQ5ULI7</accession>
<evidence type="ECO:0000256" key="4">
    <source>
        <dbReference type="RuleBase" id="RU004417"/>
    </source>
</evidence>